<feature type="region of interest" description="Disordered" evidence="1">
    <location>
        <begin position="247"/>
        <end position="267"/>
    </location>
</feature>
<dbReference type="EMBL" id="JARBHB010000015">
    <property type="protein sequence ID" value="KAJ8867899.1"/>
    <property type="molecule type" value="Genomic_DNA"/>
</dbReference>
<evidence type="ECO:0000313" key="3">
    <source>
        <dbReference type="Proteomes" id="UP001159363"/>
    </source>
</evidence>
<sequence>MEHHRANASLPCDSLPYATAVGPKVLQAGFWRYGSLLPAVFPTRCSGRFMQVVWRSPCLGISLHLPGVSTVFIINELGLNGKLLGEVEKHPLLYNFKLLGYARKNREWTIDNTLYIPCAVRLTCGAVLGGPGSFPLEGGRRRCEAVRGVRTYPTHVLCSRETYYGPHATAASSACRPATTHSLKMRQTDLAGCAQPISSMATTGQRPRLRMCPRENSCTSKTERGKLSEKADEGFCFPQFPSFLQQTAQHSSSGGNGRFPSKPADQRCRPAQFPFAKIRCDSARVWWEASSLTAQQLQPQCIKEPVSTAKLSPSTSFEAVGAAHDISPAVTRGFPFLSIGSQDLDVESRPNLFTPLFLSAKDKISHGFRKRLSINVSVRDVCLPRYVQDNCSTLDLLLPVTVRSVSERKQNGPAIVPLLHCFISHAPKPVRLQRITPPPKSFTARDNEASSLTAQPPRPRIPGHWLFLVLGRHRLRFTIRLPLTFTEDTGTAQRYVTEFLPPHFPVEASPVPFWISMNLAPMKLYTIHDLSPRLPSPPTTHTNTELSCEVWTALNEVLRADDGEMRGEWSSAGMQGGDGLIPDVPMNFACCLPRADDPWHLLLSKCGRSLPISDAFLQIFPRHDTEVMFSQEEINCNGPHPKLPSSLRGLFSCSSKVKKRGNDKGNTNMHPWRLIAPTRMACSISVPMRVMRSEYERRRGLAPKKNTSINSTVRHVSRMRKSGTRTRFHLDGKRVV</sequence>
<gene>
    <name evidence="2" type="ORF">PR048_031706</name>
</gene>
<name>A0ABQ9GA16_9NEOP</name>
<reference evidence="2 3" key="1">
    <citation type="submission" date="2023-02" db="EMBL/GenBank/DDBJ databases">
        <title>LHISI_Scaffold_Assembly.</title>
        <authorList>
            <person name="Stuart O.P."/>
            <person name="Cleave R."/>
            <person name="Magrath M.J.L."/>
            <person name="Mikheyev A.S."/>
        </authorList>
    </citation>
    <scope>NUCLEOTIDE SEQUENCE [LARGE SCALE GENOMIC DNA]</scope>
    <source>
        <strain evidence="2">Daus_M_001</strain>
        <tissue evidence="2">Leg muscle</tissue>
    </source>
</reference>
<feature type="region of interest" description="Disordered" evidence="1">
    <location>
        <begin position="436"/>
        <end position="456"/>
    </location>
</feature>
<dbReference type="Proteomes" id="UP001159363">
    <property type="component" value="Chromosome 14"/>
</dbReference>
<feature type="region of interest" description="Disordered" evidence="1">
    <location>
        <begin position="715"/>
        <end position="736"/>
    </location>
</feature>
<feature type="compositionally biased region" description="Basic residues" evidence="1">
    <location>
        <begin position="715"/>
        <end position="727"/>
    </location>
</feature>
<organism evidence="2 3">
    <name type="scientific">Dryococelus australis</name>
    <dbReference type="NCBI Taxonomy" id="614101"/>
    <lineage>
        <taxon>Eukaryota</taxon>
        <taxon>Metazoa</taxon>
        <taxon>Ecdysozoa</taxon>
        <taxon>Arthropoda</taxon>
        <taxon>Hexapoda</taxon>
        <taxon>Insecta</taxon>
        <taxon>Pterygota</taxon>
        <taxon>Neoptera</taxon>
        <taxon>Polyneoptera</taxon>
        <taxon>Phasmatodea</taxon>
        <taxon>Verophasmatodea</taxon>
        <taxon>Anareolatae</taxon>
        <taxon>Phasmatidae</taxon>
        <taxon>Eurycanthinae</taxon>
        <taxon>Dryococelus</taxon>
    </lineage>
</organism>
<proteinExistence type="predicted"/>
<evidence type="ECO:0000256" key="1">
    <source>
        <dbReference type="SAM" id="MobiDB-lite"/>
    </source>
</evidence>
<accession>A0ABQ9GA16</accession>
<protein>
    <submittedName>
        <fullName evidence="2">Uncharacterized protein</fullName>
    </submittedName>
</protein>
<evidence type="ECO:0000313" key="2">
    <source>
        <dbReference type="EMBL" id="KAJ8867899.1"/>
    </source>
</evidence>
<comment type="caution">
    <text evidence="2">The sequence shown here is derived from an EMBL/GenBank/DDBJ whole genome shotgun (WGS) entry which is preliminary data.</text>
</comment>
<keyword evidence="3" id="KW-1185">Reference proteome</keyword>